<evidence type="ECO:0000313" key="3">
    <source>
        <dbReference type="EMBL" id="ELV08408.1"/>
    </source>
</evidence>
<dbReference type="GO" id="GO:0005506">
    <property type="term" value="F:iron ion binding"/>
    <property type="evidence" value="ECO:0007669"/>
    <property type="project" value="InterPro"/>
</dbReference>
<protein>
    <submittedName>
        <fullName evidence="3">Uncharacterized protein</fullName>
    </submittedName>
</protein>
<dbReference type="Pfam" id="PF20256">
    <property type="entry name" value="MoCoBD_2"/>
    <property type="match status" value="1"/>
</dbReference>
<gene>
    <name evidence="3" type="ORF">F387_01727</name>
</gene>
<organism evidence="3 4">
    <name type="scientific">Wohlfahrtiimonas chitiniclastica SH04</name>
    <dbReference type="NCBI Taxonomy" id="1261130"/>
    <lineage>
        <taxon>Bacteria</taxon>
        <taxon>Pseudomonadati</taxon>
        <taxon>Pseudomonadota</taxon>
        <taxon>Gammaproteobacteria</taxon>
        <taxon>Cardiobacteriales</taxon>
        <taxon>Ignatzschineriaceae</taxon>
        <taxon>Wohlfahrtiimonas</taxon>
    </lineage>
</organism>
<reference evidence="3 4" key="1">
    <citation type="journal article" date="2013" name="Genome Announc.">
        <title>Complete Genome Sequence of Wohlfahrtiimonas chitiniclastica Strain SH04, Isolated from Chrysomya megacephala Collected from Pudong International Airport in China.</title>
        <authorList>
            <person name="Cao X.M."/>
            <person name="Chen T."/>
            <person name="Xu L.Z."/>
            <person name="Yao L.S."/>
            <person name="Qi J."/>
            <person name="Zhang X.L."/>
            <person name="Yan Q.L."/>
            <person name="Deng Y.H."/>
            <person name="Guo T.Y."/>
            <person name="Wang J."/>
            <person name="Hu K.X."/>
            <person name="Xu B.L."/>
        </authorList>
    </citation>
    <scope>NUCLEOTIDE SEQUENCE [LARGE SCALE GENOMIC DNA]</scope>
    <source>
        <strain evidence="3 4">SH04</strain>
    </source>
</reference>
<dbReference type="Proteomes" id="UP000011617">
    <property type="component" value="Unassembled WGS sequence"/>
</dbReference>
<feature type="domain" description="Aldehyde oxidase/xanthine dehydrogenase first molybdopterin binding" evidence="1">
    <location>
        <begin position="249"/>
        <end position="468"/>
    </location>
</feature>
<name>L8XWK5_9GAMM</name>
<evidence type="ECO:0000259" key="2">
    <source>
        <dbReference type="Pfam" id="PF20256"/>
    </source>
</evidence>
<dbReference type="SUPFAM" id="SSF54665">
    <property type="entry name" value="CO dehydrogenase molybdoprotein N-domain-like"/>
    <property type="match status" value="1"/>
</dbReference>
<dbReference type="SUPFAM" id="SSF56003">
    <property type="entry name" value="Molybdenum cofactor-binding domain"/>
    <property type="match status" value="1"/>
</dbReference>
<sequence length="917" mass="101077">MVAGVSVYIAKPFSKAHAALFEENILQSPNWDPKTKRVLYRTDAFAKVTGEKVFSMDIRAKDMPNWPKQQSHALFLRVTEADKIYQGFDLSLLKDGLMPDRIVTAKDLERDQISFPAFFGDDMLLPEGKTPAYLGQSVALLIYNDFDRFRFAKNALKFKPDIIKYGETTGYIQRDPWGTYRGVRIGAADPYAPDVYSSMKDGSIDPTSFKKHMPIWPTGKDIGKLDQEGMYYADQLATEMANPPEDWLVLERTFSSQCIDTCAMEPNNSNGWYDQENESLHLVIAAQSPIEAMDAILDMIKRSKIKMKKLFLYPCSTVGYGSKDHAPEPIIGAMVALYGNGLPVRLANDRYEQFQSALKRHPFDMTFKIAINKKTHKIESLIGKFIGNGGGRSNLTPAVMAVGTTGTQGVYYIPKSDLSAVGLATRSVDSGSARGFGTVQTMPALDILLDEAAQILKADPIEFRLKNMMQSGMKNTQGAIPAGALRGQEVLQKCSQHPLWRDRFNRKENYEKNYPGMIFSTGISCVQKKFGGGTEASFARIELSPKGEISLWHSGPEIGTGMSTSQAVLCAQILGWPATYSEFAVTDWSILPMFSTNGELTQAMQDSLQKNPLWTPVYCTSSSSSNSAYFFSHVTTETARLIFDYGLWPAALSIWSEGIGGGQSAPLTVRREDARWTEQGLTAVGLEPLSLARLAQRVYKLGGLTGAVGHGSNRWQWANATFDINNEQTTRALDGIALQWADNKQYHINHRLHVNFPAVDRGLAGATNFSAQATVVELTIEEATGKITVLNHHTVLECGNVIVPQLVSGQIEGGVAMGIGHALYEYLPQFEDGPGNGTWNFNRYHLPLASEVAVWTQTSEVLPPLSETDPPKGMAEVVMIPVVSAITNAIAAATGHYFNHHPILPKQVLEVLNANHL</sequence>
<dbReference type="PATRIC" id="fig|1261130.3.peg.737"/>
<dbReference type="InterPro" id="IPR046867">
    <property type="entry name" value="AldOxase/xan_DH_MoCoBD2"/>
</dbReference>
<dbReference type="EMBL" id="AOBV01000005">
    <property type="protein sequence ID" value="ELV08408.1"/>
    <property type="molecule type" value="Genomic_DNA"/>
</dbReference>
<comment type="caution">
    <text evidence="3">The sequence shown here is derived from an EMBL/GenBank/DDBJ whole genome shotgun (WGS) entry which is preliminary data.</text>
</comment>
<dbReference type="Pfam" id="PF02738">
    <property type="entry name" value="MoCoBD_1"/>
    <property type="match status" value="1"/>
</dbReference>
<dbReference type="PANTHER" id="PTHR11908:SF123">
    <property type="entry name" value="ALDEHYDE OXIDOREDUCTASE MOLYBDENUM-BINDING SUBUNIT PAOC"/>
    <property type="match status" value="1"/>
</dbReference>
<evidence type="ECO:0000313" key="4">
    <source>
        <dbReference type="Proteomes" id="UP000011617"/>
    </source>
</evidence>
<proteinExistence type="predicted"/>
<feature type="domain" description="Aldehyde oxidase/xanthine dehydrogenase second molybdopterin binding" evidence="2">
    <location>
        <begin position="766"/>
        <end position="852"/>
    </location>
</feature>
<evidence type="ECO:0000259" key="1">
    <source>
        <dbReference type="Pfam" id="PF02738"/>
    </source>
</evidence>
<dbReference type="Gene3D" id="3.30.365.10">
    <property type="entry name" value="Aldehyde oxidase/xanthine dehydrogenase, molybdopterin binding domain"/>
    <property type="match status" value="4"/>
</dbReference>
<keyword evidence="4" id="KW-1185">Reference proteome</keyword>
<dbReference type="AlphaFoldDB" id="L8XWK5"/>
<dbReference type="InterPro" id="IPR036856">
    <property type="entry name" value="Ald_Oxase/Xan_DH_a/b_sf"/>
</dbReference>
<dbReference type="PANTHER" id="PTHR11908">
    <property type="entry name" value="XANTHINE DEHYDROGENASE"/>
    <property type="match status" value="1"/>
</dbReference>
<accession>L8XWK5</accession>
<dbReference type="InterPro" id="IPR008274">
    <property type="entry name" value="AldOxase/xan_DH_MoCoBD1"/>
</dbReference>
<dbReference type="GO" id="GO:0016491">
    <property type="term" value="F:oxidoreductase activity"/>
    <property type="evidence" value="ECO:0007669"/>
    <property type="project" value="InterPro"/>
</dbReference>
<dbReference type="InterPro" id="IPR016208">
    <property type="entry name" value="Ald_Oxase/xanthine_DH-like"/>
</dbReference>
<dbReference type="InterPro" id="IPR037165">
    <property type="entry name" value="AldOxase/xan_DH_Mopterin-bd_sf"/>
</dbReference>
<dbReference type="HOGENOM" id="CLU_311632_0_0_6"/>